<comment type="caution">
    <text evidence="1">The sequence shown here is derived from an EMBL/GenBank/DDBJ whole genome shotgun (WGS) entry which is preliminary data.</text>
</comment>
<reference evidence="1 2" key="1">
    <citation type="submission" date="2016-11" db="EMBL/GenBank/DDBJ databases">
        <title>The macronuclear genome of Stentor coeruleus: a giant cell with tiny introns.</title>
        <authorList>
            <person name="Slabodnick M."/>
            <person name="Ruby J.G."/>
            <person name="Reiff S.B."/>
            <person name="Swart E.C."/>
            <person name="Gosai S."/>
            <person name="Prabakaran S."/>
            <person name="Witkowska E."/>
            <person name="Larue G.E."/>
            <person name="Fisher S."/>
            <person name="Freeman R.M."/>
            <person name="Gunawardena J."/>
            <person name="Chu W."/>
            <person name="Stover N.A."/>
            <person name="Gregory B.D."/>
            <person name="Nowacki M."/>
            <person name="Derisi J."/>
            <person name="Roy S.W."/>
            <person name="Marshall W.F."/>
            <person name="Sood P."/>
        </authorList>
    </citation>
    <scope>NUCLEOTIDE SEQUENCE [LARGE SCALE GENOMIC DNA]</scope>
    <source>
        <strain evidence="1">WM001</strain>
    </source>
</reference>
<organism evidence="1 2">
    <name type="scientific">Stentor coeruleus</name>
    <dbReference type="NCBI Taxonomy" id="5963"/>
    <lineage>
        <taxon>Eukaryota</taxon>
        <taxon>Sar</taxon>
        <taxon>Alveolata</taxon>
        <taxon>Ciliophora</taxon>
        <taxon>Postciliodesmatophora</taxon>
        <taxon>Heterotrichea</taxon>
        <taxon>Heterotrichida</taxon>
        <taxon>Stentoridae</taxon>
        <taxon>Stentor</taxon>
    </lineage>
</organism>
<dbReference type="EMBL" id="MPUH01000110">
    <property type="protein sequence ID" value="OMJ90102.1"/>
    <property type="molecule type" value="Genomic_DNA"/>
</dbReference>
<accession>A0A1R2CM59</accession>
<gene>
    <name evidence="1" type="ORF">SteCoe_7589</name>
</gene>
<evidence type="ECO:0000313" key="1">
    <source>
        <dbReference type="EMBL" id="OMJ90102.1"/>
    </source>
</evidence>
<dbReference type="Proteomes" id="UP000187209">
    <property type="component" value="Unassembled WGS sequence"/>
</dbReference>
<sequence>MNLKPRKEKFNHKLSSKKKEYLASESNLLKSRNSPMLLAMSIIRPLDTPKGSNFEVSEEVKRDLPKESNKEKFKALEEIGIFSEFYTSNQVYDTRLNIRKQSTIHVADFMKKNDRMQLLLSTGDLGTYLQKKHEAIKSSFTREKAVERFFFPSEKSPDFYSKTPKLSPTYVKLPKINSPLLKKPPPKIEMLNNLIEKCEYALSLKPNFNEVNLKLRYK</sequence>
<proteinExistence type="predicted"/>
<evidence type="ECO:0000313" key="2">
    <source>
        <dbReference type="Proteomes" id="UP000187209"/>
    </source>
</evidence>
<keyword evidence="2" id="KW-1185">Reference proteome</keyword>
<dbReference type="AlphaFoldDB" id="A0A1R2CM59"/>
<name>A0A1R2CM59_9CILI</name>
<protein>
    <submittedName>
        <fullName evidence="1">Uncharacterized protein</fullName>
    </submittedName>
</protein>